<dbReference type="EMBL" id="JAAIUW010000008">
    <property type="protein sequence ID" value="KAF7818567.1"/>
    <property type="molecule type" value="Genomic_DNA"/>
</dbReference>
<evidence type="ECO:0000313" key="2">
    <source>
        <dbReference type="Proteomes" id="UP000634136"/>
    </source>
</evidence>
<keyword evidence="2" id="KW-1185">Reference proteome</keyword>
<dbReference type="Proteomes" id="UP000634136">
    <property type="component" value="Unassembled WGS sequence"/>
</dbReference>
<reference evidence="1" key="1">
    <citation type="submission" date="2020-09" db="EMBL/GenBank/DDBJ databases">
        <title>Genome-Enabled Discovery of Anthraquinone Biosynthesis in Senna tora.</title>
        <authorList>
            <person name="Kang S.-H."/>
            <person name="Pandey R.P."/>
            <person name="Lee C.-M."/>
            <person name="Sim J.-S."/>
            <person name="Jeong J.-T."/>
            <person name="Choi B.-S."/>
            <person name="Jung M."/>
            <person name="Ginzburg D."/>
            <person name="Zhao K."/>
            <person name="Won S.Y."/>
            <person name="Oh T.-J."/>
            <person name="Yu Y."/>
            <person name="Kim N.-H."/>
            <person name="Lee O.R."/>
            <person name="Lee T.-H."/>
            <person name="Bashyal P."/>
            <person name="Kim T.-S."/>
            <person name="Lee W.-H."/>
            <person name="Kawkins C."/>
            <person name="Kim C.-K."/>
            <person name="Kim J.S."/>
            <person name="Ahn B.O."/>
            <person name="Rhee S.Y."/>
            <person name="Sohng J.K."/>
        </authorList>
    </citation>
    <scope>NUCLEOTIDE SEQUENCE</scope>
    <source>
        <tissue evidence="1">Leaf</tissue>
    </source>
</reference>
<organism evidence="1 2">
    <name type="scientific">Senna tora</name>
    <dbReference type="NCBI Taxonomy" id="362788"/>
    <lineage>
        <taxon>Eukaryota</taxon>
        <taxon>Viridiplantae</taxon>
        <taxon>Streptophyta</taxon>
        <taxon>Embryophyta</taxon>
        <taxon>Tracheophyta</taxon>
        <taxon>Spermatophyta</taxon>
        <taxon>Magnoliopsida</taxon>
        <taxon>eudicotyledons</taxon>
        <taxon>Gunneridae</taxon>
        <taxon>Pentapetalae</taxon>
        <taxon>rosids</taxon>
        <taxon>fabids</taxon>
        <taxon>Fabales</taxon>
        <taxon>Fabaceae</taxon>
        <taxon>Caesalpinioideae</taxon>
        <taxon>Cassia clade</taxon>
        <taxon>Senna</taxon>
    </lineage>
</organism>
<sequence>MEYGEELDNADVWLGKEIDPGLMTWTKWRYGKLKWCHVGIRYFQVRELGLLTWTKSYAESSTVNTAFEKILKIWNGTRGAI</sequence>
<evidence type="ECO:0000313" key="1">
    <source>
        <dbReference type="EMBL" id="KAF7818567.1"/>
    </source>
</evidence>
<comment type="caution">
    <text evidence="1">The sequence shown here is derived from an EMBL/GenBank/DDBJ whole genome shotgun (WGS) entry which is preliminary data.</text>
</comment>
<name>A0A834TCT5_9FABA</name>
<proteinExistence type="predicted"/>
<protein>
    <submittedName>
        <fullName evidence="1">Uncharacterized protein</fullName>
    </submittedName>
</protein>
<dbReference type="AlphaFoldDB" id="A0A834TCT5"/>
<accession>A0A834TCT5</accession>
<gene>
    <name evidence="1" type="ORF">G2W53_024022</name>
</gene>